<proteinExistence type="predicted"/>
<keyword evidence="1" id="KW-0472">Membrane</keyword>
<name>A0A1L7JND5_CLOBO</name>
<gene>
    <name evidence="2" type="ORF">NPD8_4014</name>
</gene>
<reference evidence="2" key="1">
    <citation type="submission" date="2016-05" db="EMBL/GenBank/DDBJ databases">
        <authorList>
            <person name="Lavstsen T."/>
            <person name="Jespersen J.S."/>
        </authorList>
    </citation>
    <scope>NUCLEOTIDE SEQUENCE</scope>
    <source>
        <strain evidence="2">CDC69096</strain>
        <plasmid evidence="2">pNPD8_2</plasmid>
    </source>
</reference>
<feature type="transmembrane region" description="Helical" evidence="1">
    <location>
        <begin position="129"/>
        <end position="147"/>
    </location>
</feature>
<keyword evidence="1" id="KW-1133">Transmembrane helix</keyword>
<accession>A0A1L7JND5</accession>
<dbReference type="EMBL" id="CP015704">
    <property type="protein sequence ID" value="APU86985.1"/>
    <property type="molecule type" value="Genomic_DNA"/>
</dbReference>
<organism evidence="2">
    <name type="scientific">Clostridium botulinum</name>
    <dbReference type="NCBI Taxonomy" id="1491"/>
    <lineage>
        <taxon>Bacteria</taxon>
        <taxon>Bacillati</taxon>
        <taxon>Bacillota</taxon>
        <taxon>Clostridia</taxon>
        <taxon>Eubacteriales</taxon>
        <taxon>Clostridiaceae</taxon>
        <taxon>Clostridium</taxon>
    </lineage>
</organism>
<sequence length="149" mass="16695">MKPYDKKIINKKITQALIGVTALGTILSLPVSIDMQDNGIRIVRNNKVFAADNFKGLTGNVEWINGDFNNNILGLPIPNDSDNDWHAEDKQKIRYIINYGTGTMYFHGCKTKLYGKVITMFIVEIRELVTLQLVVIITMAVLGVLPLKS</sequence>
<feature type="transmembrane region" description="Helical" evidence="1">
    <location>
        <begin position="12"/>
        <end position="33"/>
    </location>
</feature>
<keyword evidence="2" id="KW-0614">Plasmid</keyword>
<dbReference type="AlphaFoldDB" id="A0A1L7JND5"/>
<evidence type="ECO:0000256" key="1">
    <source>
        <dbReference type="SAM" id="Phobius"/>
    </source>
</evidence>
<evidence type="ECO:0000313" key="2">
    <source>
        <dbReference type="EMBL" id="APU86985.1"/>
    </source>
</evidence>
<protein>
    <submittedName>
        <fullName evidence="2">Uncharacterized protein</fullName>
    </submittedName>
</protein>
<keyword evidence="1" id="KW-0812">Transmembrane</keyword>
<dbReference type="RefSeq" id="WP_076607066.1">
    <property type="nucleotide sequence ID" value="NZ_CP015704.1"/>
</dbReference>
<geneLocation type="plasmid" evidence="2">
    <name>pNPD8_2</name>
</geneLocation>